<gene>
    <name evidence="1" type="ORF">VH12019_00264</name>
</gene>
<sequence>MSEFRRAFRASGLDASGQNVINVANPRVDELLDGINQGYFIDENTVQEYDPSRAHYKVDFIVEFNQRLYKNIIEITAPEPFDPQKWKKMRTDPEWEDTDSSVGANVGDFLLLTASSAITITLPETPLTGDTVTIKDGRGILSTYPCTIAAAGGLTIQSYGINGGIQSDASLSFNRPNSTIYLVYNGIAWTYQIEQQLYHTYLDDSHPSQQGGYLTTGGYFTNVGETVTYEGSVKTIAISLPLHPNVGDTIHLKDVAYLESQTTIQIGVRPTAVGQVVQDPVSGERSAVISLDTIGGADITFIDDNGTGVWVITIANNPHLWNYVGESSAVTLKPRTRYAIEIADAVSAMTITLPEKPVDGDWIEISHNKTAHKPVTVQVHPNFGDDDPGHGPDEYKVFLDFETYRYQKYRHYVDFVPFFVESFDISDYDSGYSFVLYYDGTRKVWSFGNIATRIDIADELHRKRPGIVPLADPTEALAHGIEYAHPEDVAKPWADQSPLKDHVITVETLDARRAAEDQVGMARIATLGVDEALEESRSGALVRYPDSAFRHDIMITPRSLNARTATETRRGVVEIATQTETRSTTNDVQVITPKKFHAAQAEENLTGVAELVKASNNINANGTVASTANMRSDRTVNGVVDTVYDKTDHLRIVTPKMLDEYRATENQPGTLWVAKSTELRVNDSTVDDAIITPKKLAAWKASSTIRGIARSATQAETNAISGTGEAWTTVFVTPETLNSRTATESRRGVAEIATQVEVDAGTDDTRIVTPLKVATWLAYDHFTSDGVAQGAGYGVSGISHTGDIWNGINLEIALATTTQRGTLETATETEAKVQQTWNGTSWDGTAAAADKIVTPLTLDRRRATETQYGLARRATNAEIDTATIGGVDNTPVYVSPKDLLRWTRTSTNSRSDETRFGVVRLATPAETFVGNSTDGSTQAYTAYLRTPYAVTPYSLHYALRNYLPLNAKADDSELLDGLDSTQFARRDINQTINGTYTFNAKNVEINAGGWLQVQNAPSGDIVKLDWFDSAPRIRVGGSGASSTATFSIQGAADFVRWQVNSSGYTTQASGATFGSTVTENESSANVDATYGTYSSPAAGTLRQKYLGINNVAKAAEKWVTARTVTFTGDLTGNFTIDGSGNVSTNVQVNDNSHNHSGENITSGTISNDRLIKSSRTNPGIVQVTSDVRTADPVNASDPHQALSAGAGKTLSERIDLFTPDGGTGDNVKYRDYIQVGSVRMSTNNQGVLEFTFGHAI</sequence>
<evidence type="ECO:0000313" key="1">
    <source>
        <dbReference type="EMBL" id="QHJ74564.1"/>
    </source>
</evidence>
<proteinExistence type="predicted"/>
<accession>A0A6B9SXM2</accession>
<name>A0A6B9SXM2_9CAUD</name>
<evidence type="ECO:0000313" key="2">
    <source>
        <dbReference type="Proteomes" id="UP000464957"/>
    </source>
</evidence>
<protein>
    <recommendedName>
        <fullName evidence="3">Long tail fiber proximal subunit</fullName>
    </recommendedName>
</protein>
<dbReference type="EMBL" id="MN794232">
    <property type="protein sequence ID" value="QHJ74564.1"/>
    <property type="molecule type" value="Genomic_DNA"/>
</dbReference>
<organism evidence="1 2">
    <name type="scientific">Vibrio phage VH1_2019</name>
    <dbReference type="NCBI Taxonomy" id="2686307"/>
    <lineage>
        <taxon>Viruses</taxon>
        <taxon>Duplodnaviria</taxon>
        <taxon>Heunggongvirae</taxon>
        <taxon>Uroviricota</taxon>
        <taxon>Caudoviricetes</taxon>
        <taxon>Pantevenvirales</taxon>
        <taxon>Straboviridae</taxon>
        <taxon>Schizotequatrovirus</taxon>
        <taxon>Schizotequatrovirus KVP40</taxon>
    </lineage>
</organism>
<reference evidence="1 2" key="1">
    <citation type="submission" date="2019-12" db="EMBL/GenBank/DDBJ databases">
        <authorList>
            <person name="Harris M."/>
            <person name="Ho T.C."/>
            <person name="Fruchtman H."/>
            <person name="Garin M."/>
            <person name="Kubatin V."/>
            <person name="Lu T."/>
            <person name="Xue L."/>
            <person name="Marr M.T."/>
        </authorList>
    </citation>
    <scope>NUCLEOTIDE SEQUENCE [LARGE SCALE GENOMIC DNA]</scope>
</reference>
<evidence type="ECO:0008006" key="3">
    <source>
        <dbReference type="Google" id="ProtNLM"/>
    </source>
</evidence>
<dbReference type="Proteomes" id="UP000464957">
    <property type="component" value="Segment"/>
</dbReference>